<sequence length="652" mass="70191">MRELFQFNRLHADEQLRSPSGRFVLHYDAAGIAVITDTERDEVTWRAGTVGRLLLGDRSEVQVEAWDSYETVWLSGFAAPGARHLILTDAGDLELLNGEHARLANSRTGPVEPLALRDTAAAADINAGSYLLSEGKKRRTVVREQDGQLRVGEHWSNGGGGSYALTGPLVDWLEQEGTVLGWLMLPVNGTKSKARTLCLTDTAGTVLWHEGEPSRTTPVFAGAPYAYGGAELGAGGRLRHQSLTSPSGSHTLVHQGDGDLVLRCNAEHRNVWSAGTHWAIGGWAELTADGDLVVHNPHGAPVWRSGTAGSGARRLAVRDDGRVELLDAEGRAVWSVDTHTSCDGPAVDTPRGAVLRRGQTLRQHALTSTDGSTVLGHHDDQRLVLFGADGSWLWYAHLGDVQRPGLLLDEDGMLRILDDDTERPALAGPADELRVESGEVLLCRADGTVVWRNGEEVTETDAAAPEPAEDFETWLEELNGLEYFSVAVVHDTTPDEALLRLGADPGRVRTGTWDDLRTQSEIEDAGMGDVCLAAFALGPHTLLVENNGHPGTENSVLSPGTFAVACSRSINADTSFMVYRDGEVVADHSEEGSEEPTTSEVRAAMAAMDADDDPCQAAFDDTLELFCRTAGIRPTVADVTGIARWVILPALR</sequence>
<dbReference type="InterPro" id="IPR001480">
    <property type="entry name" value="Bulb-type_lectin_dom"/>
</dbReference>
<feature type="domain" description="Bulb-type lectin" evidence="1">
    <location>
        <begin position="223"/>
        <end position="338"/>
    </location>
</feature>
<dbReference type="SMART" id="SM00108">
    <property type="entry name" value="B_lectin"/>
    <property type="match status" value="1"/>
</dbReference>
<dbReference type="PROSITE" id="PS50927">
    <property type="entry name" value="BULB_LECTIN"/>
    <property type="match status" value="1"/>
</dbReference>
<dbReference type="Gene3D" id="2.90.10.30">
    <property type="match status" value="1"/>
</dbReference>
<accession>A0A940Y1A5</accession>
<evidence type="ECO:0000313" key="2">
    <source>
        <dbReference type="EMBL" id="MBQ0854747.1"/>
    </source>
</evidence>
<dbReference type="InterPro" id="IPR045592">
    <property type="entry name" value="DUF6461"/>
</dbReference>
<reference evidence="2 3" key="1">
    <citation type="submission" date="2021-04" db="EMBL/GenBank/DDBJ databases">
        <authorList>
            <person name="Tang X."/>
            <person name="Zhou X."/>
            <person name="Chen X."/>
            <person name="Cernava T."/>
            <person name="Zhang C."/>
        </authorList>
    </citation>
    <scope>NUCLEOTIDE SEQUENCE [LARGE SCALE GENOMIC DNA]</scope>
    <source>
        <strain evidence="2 3">BH-SS-21</strain>
    </source>
</reference>
<dbReference type="SUPFAM" id="SSF51110">
    <property type="entry name" value="alpha-D-mannose-specific plant lectins"/>
    <property type="match status" value="1"/>
</dbReference>
<evidence type="ECO:0000313" key="3">
    <source>
        <dbReference type="Proteomes" id="UP000677413"/>
    </source>
</evidence>
<comment type="caution">
    <text evidence="2">The sequence shown here is derived from an EMBL/GenBank/DDBJ whole genome shotgun (WGS) entry which is preliminary data.</text>
</comment>
<organism evidence="2 3">
    <name type="scientific">Streptomyces liliiviolaceus</name>
    <dbReference type="NCBI Taxonomy" id="2823109"/>
    <lineage>
        <taxon>Bacteria</taxon>
        <taxon>Bacillati</taxon>
        <taxon>Actinomycetota</taxon>
        <taxon>Actinomycetes</taxon>
        <taxon>Kitasatosporales</taxon>
        <taxon>Streptomycetaceae</taxon>
        <taxon>Streptomyces</taxon>
    </lineage>
</organism>
<gene>
    <name evidence="2" type="ORF">J8N05_42045</name>
</gene>
<dbReference type="Proteomes" id="UP000677413">
    <property type="component" value="Unassembled WGS sequence"/>
</dbReference>
<protein>
    <submittedName>
        <fullName evidence="2">Curculin domain-containing protein (Mannose-binding) lectin</fullName>
    </submittedName>
</protein>
<dbReference type="Pfam" id="PF20062">
    <property type="entry name" value="DUF6461"/>
    <property type="match status" value="1"/>
</dbReference>
<dbReference type="InterPro" id="IPR036426">
    <property type="entry name" value="Bulb-type_lectin_dom_sf"/>
</dbReference>
<evidence type="ECO:0000259" key="1">
    <source>
        <dbReference type="PROSITE" id="PS50927"/>
    </source>
</evidence>
<dbReference type="RefSeq" id="WP_210892621.1">
    <property type="nucleotide sequence ID" value="NZ_JAGPYQ010000002.1"/>
</dbReference>
<dbReference type="AlphaFoldDB" id="A0A940Y1A5"/>
<dbReference type="EMBL" id="JAGPYQ010000002">
    <property type="protein sequence ID" value="MBQ0854747.1"/>
    <property type="molecule type" value="Genomic_DNA"/>
</dbReference>
<name>A0A940Y1A5_9ACTN</name>
<keyword evidence="3" id="KW-1185">Reference proteome</keyword>
<proteinExistence type="predicted"/>